<keyword evidence="1" id="KW-0813">Transport</keyword>
<protein>
    <submittedName>
        <fullName evidence="3">TonB-dependent receptor</fullName>
    </submittedName>
</protein>
<comment type="subcellular location">
    <subcellularLocation>
        <location evidence="1">Cell outer membrane</location>
        <topology evidence="1">Multi-pass membrane protein</topology>
    </subcellularLocation>
</comment>
<comment type="caution">
    <text evidence="3">The sequence shown here is derived from an EMBL/GenBank/DDBJ whole genome shotgun (WGS) entry which is preliminary data.</text>
</comment>
<organism evidence="3 4">
    <name type="scientific">Helicobacter japonicus</name>
    <dbReference type="NCBI Taxonomy" id="425400"/>
    <lineage>
        <taxon>Bacteria</taxon>
        <taxon>Pseudomonadati</taxon>
        <taxon>Campylobacterota</taxon>
        <taxon>Epsilonproteobacteria</taxon>
        <taxon>Campylobacterales</taxon>
        <taxon>Helicobacteraceae</taxon>
        <taxon>Helicobacter</taxon>
    </lineage>
</organism>
<sequence length="888" mass="101136">MKINTISILLLITQVSIYADNGIPNTTNPNSPTNLDKNKQVKLPTSIITTIDETKPYQSGNSLSKNILESNPSGNGDITSILRILPNVQYDNAQLKSTTPGEIDPANMSISGGLFYQNNFQLDGFNMNNDLNTIGGADSNNLVGLPSSRSQGLNVDTQLLESIVVQDSNVSAAYGRFTGGVVEANVRKPRNDSFHGSISYQYTSDKLTQYHIYESEESAFATSSDENYQPHFIKHLIRTNAEGYITKNLGLIGSFSTIQSYIPLNSYNVSRFVGGTELNSKREQKRISDNYYIKAHYNPTENFTLEANLGYMPQFNTYYNNLARDSYNTIQMGGYQAGVKTLLDTKGGLWTNSLGYSRLQNSRRSDSNFYRWWYYSVGDKNWTIPTNTNTGYVYEGGYGNIDQLQNTLNYKSDMTFEPLELWKTAHTFRVGGELIYQDVSQHRLGNTYSSNGAPQGFTQNISNCRIDNFGLDTCSNAPFSRNGISYLGQYMNSIVIYNGGKVKLHNLSYGIYAEDDIKLDLQKYGEINMRFGIRLDGDNYMDKHTLAPRFSMNYITPAQKEYKSTFIFGANRYYGRNLFSYRLYDSTLSQQNRYTRRLNNNVLSDWKLNTAYTSTKGTKFNELNVPYDDELMLGISQNLWLFTATLKYIHRNGKDEIMRRARSASSGNAPSLPGYSNSYNFYTNDGSSKSDIITLTLNNTAPIDTLGIKNIIILAFDLTNTKRTYNLFAADEAYYDDTDIMYNGQIIKYRDRPTDNYTRPYTLRLNTTHSFSIGRTKWLWNNFFRYRAGYDRMVLIPSNSPDRDPNFSGNQYSKMHFKGAFTWDMRIGFDVNVYKGNTLFMNLDVYNVLNTQNMTTTSSLNTLIYSTNTAVPVYEVGRQFWVQVGYRY</sequence>
<feature type="chain" id="PRO_5020784557" evidence="2">
    <location>
        <begin position="20"/>
        <end position="888"/>
    </location>
</feature>
<dbReference type="Proteomes" id="UP000029707">
    <property type="component" value="Unassembled WGS sequence"/>
</dbReference>
<evidence type="ECO:0000256" key="2">
    <source>
        <dbReference type="SAM" id="SignalP"/>
    </source>
</evidence>
<accession>A0A4V6I3F5</accession>
<evidence type="ECO:0000313" key="3">
    <source>
        <dbReference type="EMBL" id="TLD99822.1"/>
    </source>
</evidence>
<dbReference type="EMBL" id="JRMQ02000017">
    <property type="protein sequence ID" value="TLD99822.1"/>
    <property type="molecule type" value="Genomic_DNA"/>
</dbReference>
<keyword evidence="4" id="KW-1185">Reference proteome</keyword>
<name>A0A4V6I3F5_9HELI</name>
<feature type="signal peptide" evidence="2">
    <location>
        <begin position="1"/>
        <end position="19"/>
    </location>
</feature>
<keyword evidence="1" id="KW-1134">Transmembrane beta strand</keyword>
<dbReference type="AlphaFoldDB" id="A0A4V6I3F5"/>
<evidence type="ECO:0000256" key="1">
    <source>
        <dbReference type="PROSITE-ProRule" id="PRU01360"/>
    </source>
</evidence>
<dbReference type="InterPro" id="IPR039426">
    <property type="entry name" value="TonB-dep_rcpt-like"/>
</dbReference>
<evidence type="ECO:0000313" key="4">
    <source>
        <dbReference type="Proteomes" id="UP000029707"/>
    </source>
</evidence>
<dbReference type="OrthoDB" id="9766643at2"/>
<dbReference type="STRING" id="425400.LS65_01475"/>
<dbReference type="SUPFAM" id="SSF56935">
    <property type="entry name" value="Porins"/>
    <property type="match status" value="1"/>
</dbReference>
<comment type="similarity">
    <text evidence="1">Belongs to the TonB-dependent receptor family.</text>
</comment>
<dbReference type="RefSeq" id="WP_034360761.1">
    <property type="nucleotide sequence ID" value="NZ_CAJUDB010000005.1"/>
</dbReference>
<dbReference type="GO" id="GO:0009279">
    <property type="term" value="C:cell outer membrane"/>
    <property type="evidence" value="ECO:0007669"/>
    <property type="project" value="UniProtKB-SubCell"/>
</dbReference>
<keyword evidence="3" id="KW-0675">Receptor</keyword>
<keyword evidence="1" id="KW-0472">Membrane</keyword>
<proteinExistence type="inferred from homology"/>
<keyword evidence="1" id="KW-0998">Cell outer membrane</keyword>
<gene>
    <name evidence="3" type="ORF">LS65_009130</name>
</gene>
<keyword evidence="2" id="KW-0732">Signal</keyword>
<dbReference type="PROSITE" id="PS52016">
    <property type="entry name" value="TONB_DEPENDENT_REC_3"/>
    <property type="match status" value="1"/>
</dbReference>
<reference evidence="3 4" key="1">
    <citation type="journal article" date="2014" name="Genome Announc.">
        <title>Draft genome sequences of eight enterohepatic helicobacter species isolated from both laboratory and wild rodents.</title>
        <authorList>
            <person name="Sheh A."/>
            <person name="Shen Z."/>
            <person name="Fox J.G."/>
        </authorList>
    </citation>
    <scope>NUCLEOTIDE SEQUENCE [LARGE SCALE GENOMIC DNA]</scope>
    <source>
        <strain evidence="3 4">MIT 01-6451</strain>
    </source>
</reference>
<keyword evidence="1" id="KW-0812">Transmembrane</keyword>